<dbReference type="SUPFAM" id="SSF55073">
    <property type="entry name" value="Nucleotide cyclase"/>
    <property type="match status" value="1"/>
</dbReference>
<sequence length="697" mass="79878">MECGINNGVCNGWDIIDNKGEIINKENILCRFYDALVEGIVESQIICDESGKGVDFQIIKVNNNFRNITGIQIENISGMTLKEIVPGIEDYWIKELSRAALGGIKIQMEEYCKPLQKYFRVNAFSIEKGKIYVLFTDISKNKQVQDLSEKYQLLKENARDTILFVREDGKIIEANRAAVETYGYSYNELLNMNIKDIRCSNFDCLIPNEKKEEYDKGILFETIHKRKDGTTLYVEVSSKGTIFNDEYIVLEMIRDITDRKHTEERLQKLAYYDPVTDLPNKKYFSEYILDALDKAKQKDEMIAVLFIDLDRYKKVNDTMGHLIGDKLLKGAADRFKTLVNDSVFAARVGGDEFILVQSHIKSPDEAADLAYRILSIIKEPFNFDGEEIRITTSIGISLYPIHGEDALTLMKNADMSMYRVKNSGRNNYEFYIPGMNKEVYESIVIENNLHHALENNEFVLHYQPKFNALTGKIIGMEALIRWENPKLGLVPPGKFIDLAEETGLIVSIGKWVLKNACEHNKIWQELGFPPMRVAVNLSVRQFEDGNLVQVIKSILEETGLDPKYLELEVTETMAMKNMDLIVKTLRELKDMGIHIALDDFGTGYSSLKYLRNIPVDTLKIDRSFINDINSNSSYVAIIDAIIDIAKKLRLGIIAEGVETLEQSKFLVEKKCFEMQGFLFSRPVSRDEFENMLLKYNL</sequence>
<dbReference type="EMBL" id="JAESWC010000004">
    <property type="protein sequence ID" value="MBL4936380.1"/>
    <property type="molecule type" value="Genomic_DNA"/>
</dbReference>
<evidence type="ECO:0000313" key="5">
    <source>
        <dbReference type="EMBL" id="MBL4936380.1"/>
    </source>
</evidence>
<dbReference type="Proteomes" id="UP000632377">
    <property type="component" value="Unassembled WGS sequence"/>
</dbReference>
<dbReference type="SUPFAM" id="SSF141868">
    <property type="entry name" value="EAL domain-like"/>
    <property type="match status" value="1"/>
</dbReference>
<feature type="domain" description="PAC" evidence="2">
    <location>
        <begin position="216"/>
        <end position="268"/>
    </location>
</feature>
<evidence type="ECO:0000259" key="1">
    <source>
        <dbReference type="PROSITE" id="PS50112"/>
    </source>
</evidence>
<dbReference type="SMART" id="SM00052">
    <property type="entry name" value="EAL"/>
    <property type="match status" value="1"/>
</dbReference>
<dbReference type="InterPro" id="IPR000700">
    <property type="entry name" value="PAS-assoc_C"/>
</dbReference>
<dbReference type="InterPro" id="IPR000014">
    <property type="entry name" value="PAS"/>
</dbReference>
<dbReference type="PANTHER" id="PTHR44757">
    <property type="entry name" value="DIGUANYLATE CYCLASE DGCP"/>
    <property type="match status" value="1"/>
</dbReference>
<dbReference type="PROSITE" id="PS50883">
    <property type="entry name" value="EAL"/>
    <property type="match status" value="1"/>
</dbReference>
<dbReference type="RefSeq" id="WP_202749129.1">
    <property type="nucleotide sequence ID" value="NZ_JAESWC010000004.1"/>
</dbReference>
<dbReference type="CDD" id="cd01949">
    <property type="entry name" value="GGDEF"/>
    <property type="match status" value="1"/>
</dbReference>
<dbReference type="PANTHER" id="PTHR44757:SF2">
    <property type="entry name" value="BIOFILM ARCHITECTURE MAINTENANCE PROTEIN MBAA"/>
    <property type="match status" value="1"/>
</dbReference>
<dbReference type="PROSITE" id="PS50113">
    <property type="entry name" value="PAC"/>
    <property type="match status" value="1"/>
</dbReference>
<dbReference type="InterPro" id="IPR035965">
    <property type="entry name" value="PAS-like_dom_sf"/>
</dbReference>
<feature type="domain" description="GGDEF" evidence="4">
    <location>
        <begin position="300"/>
        <end position="433"/>
    </location>
</feature>
<evidence type="ECO:0000259" key="2">
    <source>
        <dbReference type="PROSITE" id="PS50113"/>
    </source>
</evidence>
<dbReference type="SMART" id="SM00267">
    <property type="entry name" value="GGDEF"/>
    <property type="match status" value="1"/>
</dbReference>
<dbReference type="Gene3D" id="3.20.20.450">
    <property type="entry name" value="EAL domain"/>
    <property type="match status" value="1"/>
</dbReference>
<organism evidence="5 6">
    <name type="scientific">Clostridium rhizosphaerae</name>
    <dbReference type="NCBI Taxonomy" id="2803861"/>
    <lineage>
        <taxon>Bacteria</taxon>
        <taxon>Bacillati</taxon>
        <taxon>Bacillota</taxon>
        <taxon>Clostridia</taxon>
        <taxon>Eubacteriales</taxon>
        <taxon>Clostridiaceae</taxon>
        <taxon>Clostridium</taxon>
    </lineage>
</organism>
<gene>
    <name evidence="5" type="ORF">JK636_11465</name>
</gene>
<dbReference type="InterPro" id="IPR035919">
    <property type="entry name" value="EAL_sf"/>
</dbReference>
<dbReference type="InterPro" id="IPR001633">
    <property type="entry name" value="EAL_dom"/>
</dbReference>
<accession>A0ABS1TAK8</accession>
<keyword evidence="6" id="KW-1185">Reference proteome</keyword>
<protein>
    <submittedName>
        <fullName evidence="5">EAL domain-containing protein</fullName>
    </submittedName>
</protein>
<name>A0ABS1TAK8_9CLOT</name>
<evidence type="ECO:0000259" key="4">
    <source>
        <dbReference type="PROSITE" id="PS50887"/>
    </source>
</evidence>
<dbReference type="Gene3D" id="3.30.450.20">
    <property type="entry name" value="PAS domain"/>
    <property type="match status" value="2"/>
</dbReference>
<dbReference type="InterPro" id="IPR043128">
    <property type="entry name" value="Rev_trsase/Diguanyl_cyclase"/>
</dbReference>
<dbReference type="Pfam" id="PF13426">
    <property type="entry name" value="PAS_9"/>
    <property type="match status" value="2"/>
</dbReference>
<dbReference type="NCBIfam" id="TIGR00229">
    <property type="entry name" value="sensory_box"/>
    <property type="match status" value="1"/>
</dbReference>
<dbReference type="PROSITE" id="PS50112">
    <property type="entry name" value="PAS"/>
    <property type="match status" value="1"/>
</dbReference>
<reference evidence="5 6" key="1">
    <citation type="submission" date="2021-01" db="EMBL/GenBank/DDBJ databases">
        <title>Genome public.</title>
        <authorList>
            <person name="Liu C."/>
            <person name="Sun Q."/>
        </authorList>
    </citation>
    <scope>NUCLEOTIDE SEQUENCE [LARGE SCALE GENOMIC DNA]</scope>
    <source>
        <strain evidence="5 6">YIM B02515</strain>
    </source>
</reference>
<feature type="domain" description="EAL" evidence="3">
    <location>
        <begin position="442"/>
        <end position="696"/>
    </location>
</feature>
<dbReference type="CDD" id="cd01948">
    <property type="entry name" value="EAL"/>
    <property type="match status" value="1"/>
</dbReference>
<dbReference type="InterPro" id="IPR052155">
    <property type="entry name" value="Biofilm_reg_signaling"/>
</dbReference>
<dbReference type="NCBIfam" id="TIGR00254">
    <property type="entry name" value="GGDEF"/>
    <property type="match status" value="1"/>
</dbReference>
<dbReference type="Gene3D" id="3.30.70.270">
    <property type="match status" value="1"/>
</dbReference>
<dbReference type="SMART" id="SM00091">
    <property type="entry name" value="PAS"/>
    <property type="match status" value="2"/>
</dbReference>
<dbReference type="Pfam" id="PF00563">
    <property type="entry name" value="EAL"/>
    <property type="match status" value="1"/>
</dbReference>
<dbReference type="SUPFAM" id="SSF55785">
    <property type="entry name" value="PYP-like sensor domain (PAS domain)"/>
    <property type="match status" value="2"/>
</dbReference>
<evidence type="ECO:0000313" key="6">
    <source>
        <dbReference type="Proteomes" id="UP000632377"/>
    </source>
</evidence>
<proteinExistence type="predicted"/>
<evidence type="ECO:0000259" key="3">
    <source>
        <dbReference type="PROSITE" id="PS50883"/>
    </source>
</evidence>
<feature type="domain" description="PAS" evidence="1">
    <location>
        <begin position="147"/>
        <end position="193"/>
    </location>
</feature>
<dbReference type="PROSITE" id="PS50887">
    <property type="entry name" value="GGDEF"/>
    <property type="match status" value="1"/>
</dbReference>
<dbReference type="InterPro" id="IPR029787">
    <property type="entry name" value="Nucleotide_cyclase"/>
</dbReference>
<dbReference type="Pfam" id="PF00990">
    <property type="entry name" value="GGDEF"/>
    <property type="match status" value="1"/>
</dbReference>
<dbReference type="InterPro" id="IPR000160">
    <property type="entry name" value="GGDEF_dom"/>
</dbReference>
<comment type="caution">
    <text evidence="5">The sequence shown here is derived from an EMBL/GenBank/DDBJ whole genome shotgun (WGS) entry which is preliminary data.</text>
</comment>
<dbReference type="CDD" id="cd00130">
    <property type="entry name" value="PAS"/>
    <property type="match status" value="1"/>
</dbReference>